<feature type="region of interest" description="Disordered" evidence="1">
    <location>
        <begin position="64"/>
        <end position="87"/>
    </location>
</feature>
<accession>A0A1D1W1C5</accession>
<dbReference type="AlphaFoldDB" id="A0A1D1W1C5"/>
<feature type="region of interest" description="Disordered" evidence="1">
    <location>
        <begin position="114"/>
        <end position="146"/>
    </location>
</feature>
<reference evidence="2 3" key="1">
    <citation type="journal article" date="2016" name="Nat. Commun.">
        <title>Extremotolerant tardigrade genome and improved radiotolerance of human cultured cells by tardigrade-unique protein.</title>
        <authorList>
            <person name="Hashimoto T."/>
            <person name="Horikawa D.D."/>
            <person name="Saito Y."/>
            <person name="Kuwahara H."/>
            <person name="Kozuka-Hata H."/>
            <person name="Shin-I T."/>
            <person name="Minakuchi Y."/>
            <person name="Ohishi K."/>
            <person name="Motoyama A."/>
            <person name="Aizu T."/>
            <person name="Enomoto A."/>
            <person name="Kondo K."/>
            <person name="Tanaka S."/>
            <person name="Hara Y."/>
            <person name="Koshikawa S."/>
            <person name="Sagara H."/>
            <person name="Miura T."/>
            <person name="Yokobori S."/>
            <person name="Miyagawa K."/>
            <person name="Suzuki Y."/>
            <person name="Kubo T."/>
            <person name="Oyama M."/>
            <person name="Kohara Y."/>
            <person name="Fujiyama A."/>
            <person name="Arakawa K."/>
            <person name="Katayama T."/>
            <person name="Toyoda A."/>
            <person name="Kunieda T."/>
        </authorList>
    </citation>
    <scope>NUCLEOTIDE SEQUENCE [LARGE SCALE GENOMIC DNA]</scope>
    <source>
        <strain evidence="2 3">YOKOZUNA-1</strain>
    </source>
</reference>
<proteinExistence type="predicted"/>
<keyword evidence="3" id="KW-1185">Reference proteome</keyword>
<evidence type="ECO:0000256" key="1">
    <source>
        <dbReference type="SAM" id="MobiDB-lite"/>
    </source>
</evidence>
<gene>
    <name evidence="2" type="primary">RvY_17211-1</name>
    <name evidence="2" type="synonym">RvY_17211.1</name>
    <name evidence="2" type="ORF">RvY_17211</name>
</gene>
<protein>
    <submittedName>
        <fullName evidence="2">Uncharacterized protein</fullName>
    </submittedName>
</protein>
<evidence type="ECO:0000313" key="2">
    <source>
        <dbReference type="EMBL" id="GAV07372.1"/>
    </source>
</evidence>
<dbReference type="Proteomes" id="UP000186922">
    <property type="component" value="Unassembled WGS sequence"/>
</dbReference>
<comment type="caution">
    <text evidence="2">The sequence shown here is derived from an EMBL/GenBank/DDBJ whole genome shotgun (WGS) entry which is preliminary data.</text>
</comment>
<evidence type="ECO:0000313" key="3">
    <source>
        <dbReference type="Proteomes" id="UP000186922"/>
    </source>
</evidence>
<organism evidence="2 3">
    <name type="scientific">Ramazzottius varieornatus</name>
    <name type="common">Water bear</name>
    <name type="synonym">Tardigrade</name>
    <dbReference type="NCBI Taxonomy" id="947166"/>
    <lineage>
        <taxon>Eukaryota</taxon>
        <taxon>Metazoa</taxon>
        <taxon>Ecdysozoa</taxon>
        <taxon>Tardigrada</taxon>
        <taxon>Eutardigrada</taxon>
        <taxon>Parachela</taxon>
        <taxon>Hypsibioidea</taxon>
        <taxon>Ramazzottiidae</taxon>
        <taxon>Ramazzottius</taxon>
    </lineage>
</organism>
<name>A0A1D1W1C5_RAMVA</name>
<sequence length="146" mass="16932">MHHVVKGFSDVLLNFTYTSEEHDDVLDLVASRYKRQAQQPRTKPTSRPRWVEPKSPYELRLEAQRRQLRKQRGGTPTNISEPTRVMPEMVMPPIINLTTEQVINQRPINITSTSQPVPVPVNLPQRPQPQALSQMLPLTEYEDRLE</sequence>
<dbReference type="EMBL" id="BDGG01000015">
    <property type="protein sequence ID" value="GAV07372.1"/>
    <property type="molecule type" value="Genomic_DNA"/>
</dbReference>